<evidence type="ECO:0000256" key="1">
    <source>
        <dbReference type="ARBA" id="ARBA00022737"/>
    </source>
</evidence>
<dbReference type="SUPFAM" id="SSF48452">
    <property type="entry name" value="TPR-like"/>
    <property type="match status" value="1"/>
</dbReference>
<evidence type="ECO:0000313" key="3">
    <source>
        <dbReference type="EMBL" id="VDP44251.1"/>
    </source>
</evidence>
<reference evidence="5" key="1">
    <citation type="submission" date="2016-06" db="UniProtKB">
        <authorList>
            <consortium name="WormBaseParasite"/>
        </authorList>
    </citation>
    <scope>IDENTIFICATION</scope>
</reference>
<gene>
    <name evidence="3" type="ORF">SBAD_LOCUS11954</name>
</gene>
<dbReference type="PANTHER" id="PTHR22767">
    <property type="entry name" value="N-TERMINAL ACETYLTRANSFERASE-RELATED"/>
    <property type="match status" value="1"/>
</dbReference>
<keyword evidence="2" id="KW-0802">TPR repeat</keyword>
<dbReference type="Gene3D" id="1.25.40.1040">
    <property type="match status" value="1"/>
</dbReference>
<evidence type="ECO:0000256" key="2">
    <source>
        <dbReference type="ARBA" id="ARBA00022803"/>
    </source>
</evidence>
<dbReference type="PANTHER" id="PTHR22767:SF2">
    <property type="entry name" value="N(ALPHA)-ACETYLTRANSFERASE 15_16, ISOFORM A"/>
    <property type="match status" value="1"/>
</dbReference>
<dbReference type="AlphaFoldDB" id="A0A183J7V6"/>
<dbReference type="Proteomes" id="UP000270296">
    <property type="component" value="Unassembled WGS sequence"/>
</dbReference>
<evidence type="ECO:0000313" key="5">
    <source>
        <dbReference type="WBParaSite" id="SBAD_0001235301-mRNA-1"/>
    </source>
</evidence>
<organism evidence="5">
    <name type="scientific">Soboliphyme baturini</name>
    <dbReference type="NCBI Taxonomy" id="241478"/>
    <lineage>
        <taxon>Eukaryota</taxon>
        <taxon>Metazoa</taxon>
        <taxon>Ecdysozoa</taxon>
        <taxon>Nematoda</taxon>
        <taxon>Enoplea</taxon>
        <taxon>Dorylaimia</taxon>
        <taxon>Dioctophymatida</taxon>
        <taxon>Dioctophymatoidea</taxon>
        <taxon>Soboliphymatidae</taxon>
        <taxon>Soboliphyme</taxon>
    </lineage>
</organism>
<dbReference type="WBParaSite" id="SBAD_0001235301-mRNA-1">
    <property type="protein sequence ID" value="SBAD_0001235301-mRNA-1"/>
    <property type="gene ID" value="SBAD_0001235301"/>
</dbReference>
<dbReference type="InterPro" id="IPR019734">
    <property type="entry name" value="TPR_rpt"/>
</dbReference>
<keyword evidence="1" id="KW-0677">Repeat</keyword>
<name>A0A183J7V6_9BILA</name>
<dbReference type="GO" id="GO:0031415">
    <property type="term" value="C:NatA complex"/>
    <property type="evidence" value="ECO:0007669"/>
    <property type="project" value="TreeGrafter"/>
</dbReference>
<dbReference type="Pfam" id="PF12569">
    <property type="entry name" value="NatA_aux_su"/>
    <property type="match status" value="1"/>
</dbReference>
<sequence length="411" mass="48289">MRRETRYQLFTLRPTQRASWIGFAMAYHLMQDYDMALQVLEEFRKTQNEYDYEHSEFLLYENMVYYEAGKYQEAFDHLEAHRPQIFDYVSYLETKGILLRKLDRKQQAADVYRLLIEQNPENEAYYRSLEICMIFCSLIDPSSHSAAERRLALYDEMMLTFCREKFIDRIEPILIRMLRKGVAPLFTMLKFLYSDREKVVNKLSLTFPFVSESVKEPPSTLLWVYYFLALHYDHLGDSSKALTFINKSIDHTPTLIELYMAKGRIFKHAGNRFEAVHWMEEAQSLDTADRYINSKCAKYMLMAGMVNEAEAMCSKFTRVLIIVVATRFLHLFYLCLRNSLMYSFCSRSSLIVNMNMTIHARIPFECSPVNLPARRSCCPFGHSIPRSSQLTVHLLLRLLDLEQLRSGATGC</sequence>
<evidence type="ECO:0000313" key="4">
    <source>
        <dbReference type="Proteomes" id="UP000270296"/>
    </source>
</evidence>
<dbReference type="InterPro" id="IPR021183">
    <property type="entry name" value="NatA_aux_su"/>
</dbReference>
<dbReference type="EMBL" id="UZAM01016672">
    <property type="protein sequence ID" value="VDP44251.1"/>
    <property type="molecule type" value="Genomic_DNA"/>
</dbReference>
<dbReference type="OrthoDB" id="10263032at2759"/>
<reference evidence="3 4" key="2">
    <citation type="submission" date="2018-11" db="EMBL/GenBank/DDBJ databases">
        <authorList>
            <consortium name="Pathogen Informatics"/>
        </authorList>
    </citation>
    <scope>NUCLEOTIDE SEQUENCE [LARGE SCALE GENOMIC DNA]</scope>
</reference>
<dbReference type="SMART" id="SM00028">
    <property type="entry name" value="TPR"/>
    <property type="match status" value="4"/>
</dbReference>
<keyword evidence="4" id="KW-1185">Reference proteome</keyword>
<accession>A0A183J7V6</accession>
<protein>
    <submittedName>
        <fullName evidence="5">TPR_REGION domain-containing protein</fullName>
    </submittedName>
</protein>
<dbReference type="InterPro" id="IPR011990">
    <property type="entry name" value="TPR-like_helical_dom_sf"/>
</dbReference>
<proteinExistence type="predicted"/>